<accession>A0ABU9DNC3</accession>
<feature type="domain" description="Smf/DprA SLOG" evidence="2">
    <location>
        <begin position="81"/>
        <end position="289"/>
    </location>
</feature>
<dbReference type="InterPro" id="IPR057666">
    <property type="entry name" value="DrpA_SLOG"/>
</dbReference>
<dbReference type="InterPro" id="IPR036388">
    <property type="entry name" value="WH-like_DNA-bd_sf"/>
</dbReference>
<reference evidence="4 5" key="1">
    <citation type="submission" date="2024-04" db="EMBL/GenBank/DDBJ databases">
        <title>draft genome sequnece of Paenibacillus filicis.</title>
        <authorList>
            <person name="Kim D.-U."/>
        </authorList>
    </citation>
    <scope>NUCLEOTIDE SEQUENCE [LARGE SCALE GENOMIC DNA]</scope>
    <source>
        <strain evidence="4 5">KACC14197</strain>
    </source>
</reference>
<name>A0ABU9DNC3_9BACL</name>
<organism evidence="4 5">
    <name type="scientific">Paenibacillus filicis</name>
    <dbReference type="NCBI Taxonomy" id="669464"/>
    <lineage>
        <taxon>Bacteria</taxon>
        <taxon>Bacillati</taxon>
        <taxon>Bacillota</taxon>
        <taxon>Bacilli</taxon>
        <taxon>Bacillales</taxon>
        <taxon>Paenibacillaceae</taxon>
        <taxon>Paenibacillus</taxon>
    </lineage>
</organism>
<protein>
    <submittedName>
        <fullName evidence="4">DNA-processing protein DprA</fullName>
    </submittedName>
</protein>
<keyword evidence="5" id="KW-1185">Reference proteome</keyword>
<dbReference type="PANTHER" id="PTHR43022:SF1">
    <property type="entry name" value="PROTEIN SMF"/>
    <property type="match status" value="1"/>
</dbReference>
<proteinExistence type="inferred from homology"/>
<dbReference type="InterPro" id="IPR003488">
    <property type="entry name" value="DprA"/>
</dbReference>
<evidence type="ECO:0000313" key="5">
    <source>
        <dbReference type="Proteomes" id="UP001469365"/>
    </source>
</evidence>
<gene>
    <name evidence="4" type="primary">dprA</name>
    <name evidence="4" type="ORF">WMW72_20260</name>
</gene>
<dbReference type="Gene3D" id="3.40.50.450">
    <property type="match status" value="1"/>
</dbReference>
<dbReference type="Pfam" id="PF17782">
    <property type="entry name" value="WHD_DprA"/>
    <property type="match status" value="1"/>
</dbReference>
<dbReference type="PANTHER" id="PTHR43022">
    <property type="entry name" value="PROTEIN SMF"/>
    <property type="match status" value="1"/>
</dbReference>
<evidence type="ECO:0000313" key="4">
    <source>
        <dbReference type="EMBL" id="MEK8130244.1"/>
    </source>
</evidence>
<sequence>MNNRQYLFALHQLQGIGWKTIHQIVTRLSSLEDLGSMEASDWMELGFTPGRSRALSALRHSLNDGQLGQALERYEQAGIRWLTIWDEDYPEMLRETADPPWVLYVRGNLDLLGRLCIGVVGTRTPTVYGRTSAERLSYDLSRAGVCIVSGLARGIDSIAHEGALHGKGGTVAVLGCGLDTVYPAENKGLFQRIAREGLLLTEYPLGTKPHAGLFPLRNRVIAGLSSGVLVVEAAVRSGSLITADLALGYSRDVFAVPGPINSPKSQGTLKLIKDGAKLIASSADVLEEYGHRIDLQNSAYSNDTHTVGQKLSADESLICELLVSGPLTIDQLLQQSQFTFGHLHAVLINLLMMQRIVEIPGTAYTLR</sequence>
<dbReference type="Proteomes" id="UP001469365">
    <property type="component" value="Unassembled WGS sequence"/>
</dbReference>
<dbReference type="NCBIfam" id="TIGR00732">
    <property type="entry name" value="dprA"/>
    <property type="match status" value="1"/>
</dbReference>
<evidence type="ECO:0000256" key="1">
    <source>
        <dbReference type="ARBA" id="ARBA00006525"/>
    </source>
</evidence>
<dbReference type="Pfam" id="PF02481">
    <property type="entry name" value="DNA_processg_A"/>
    <property type="match status" value="1"/>
</dbReference>
<dbReference type="Gene3D" id="1.10.10.10">
    <property type="entry name" value="Winged helix-like DNA-binding domain superfamily/Winged helix DNA-binding domain"/>
    <property type="match status" value="1"/>
</dbReference>
<dbReference type="SUPFAM" id="SSF102405">
    <property type="entry name" value="MCP/YpsA-like"/>
    <property type="match status" value="1"/>
</dbReference>
<comment type="similarity">
    <text evidence="1">Belongs to the DprA/Smf family.</text>
</comment>
<dbReference type="RefSeq" id="WP_341417366.1">
    <property type="nucleotide sequence ID" value="NZ_JBBPCC010000013.1"/>
</dbReference>
<feature type="domain" description="DprA winged helix" evidence="3">
    <location>
        <begin position="309"/>
        <end position="361"/>
    </location>
</feature>
<evidence type="ECO:0000259" key="3">
    <source>
        <dbReference type="Pfam" id="PF17782"/>
    </source>
</evidence>
<dbReference type="InterPro" id="IPR041614">
    <property type="entry name" value="DprA_WH"/>
</dbReference>
<dbReference type="EMBL" id="JBBPCC010000013">
    <property type="protein sequence ID" value="MEK8130244.1"/>
    <property type="molecule type" value="Genomic_DNA"/>
</dbReference>
<evidence type="ECO:0000259" key="2">
    <source>
        <dbReference type="Pfam" id="PF02481"/>
    </source>
</evidence>
<comment type="caution">
    <text evidence="4">The sequence shown here is derived from an EMBL/GenBank/DDBJ whole genome shotgun (WGS) entry which is preliminary data.</text>
</comment>